<proteinExistence type="predicted"/>
<dbReference type="GeneID" id="94848708"/>
<gene>
    <name evidence="2" type="ORF">TRFO_41841</name>
</gene>
<dbReference type="Proteomes" id="UP000179807">
    <property type="component" value="Unassembled WGS sequence"/>
</dbReference>
<comment type="caution">
    <text evidence="2">The sequence shown here is derived from an EMBL/GenBank/DDBJ whole genome shotgun (WGS) entry which is preliminary data.</text>
</comment>
<reference evidence="2" key="1">
    <citation type="submission" date="2016-10" db="EMBL/GenBank/DDBJ databases">
        <authorList>
            <person name="Benchimol M."/>
            <person name="Almeida L.G."/>
            <person name="Vasconcelos A.T."/>
            <person name="Perreira-Neves A."/>
            <person name="Rosa I.A."/>
            <person name="Tasca T."/>
            <person name="Bogo M.R."/>
            <person name="de Souza W."/>
        </authorList>
    </citation>
    <scope>NUCLEOTIDE SEQUENCE [LARGE SCALE GENOMIC DNA]</scope>
    <source>
        <strain evidence="2">K</strain>
    </source>
</reference>
<dbReference type="AlphaFoldDB" id="A0A1J4KZQ1"/>
<feature type="compositionally biased region" description="Polar residues" evidence="1">
    <location>
        <begin position="278"/>
        <end position="299"/>
    </location>
</feature>
<organism evidence="2 3">
    <name type="scientific">Tritrichomonas foetus</name>
    <dbReference type="NCBI Taxonomy" id="1144522"/>
    <lineage>
        <taxon>Eukaryota</taxon>
        <taxon>Metamonada</taxon>
        <taxon>Parabasalia</taxon>
        <taxon>Tritrichomonadida</taxon>
        <taxon>Tritrichomonadidae</taxon>
        <taxon>Tritrichomonas</taxon>
    </lineage>
</organism>
<sequence>MSFVASTTPLQTIEFDRHVILQIYLLVNPSCNFQTSSKFIKFESQPKSQSPLISSVWRATAIPSPVNSGITSVLLFHFFSKDSPVTRFQVTFVPMDPKSVELMKINQDTSQGQIKLDINELSSQKHFYQTFKFLSKKEGNPKIRILWEYMCEQKTFASNDYLFNLNVSPPFHSQLKVAKVRNEGVLLEASLGNMSKYIARDVRLEVIPSSSYVVDESELSIADALLPSSYVSGVYGLELQRGEGTTSSNILESLSVKWSTGFEENCQMLLDTRTLNRQTTTQKATQKSNQAVSPRETTPQNSSQAMSQNASSGSQNIIPKTSQNNLQTQKELQKETQKDLQNPVAVSMVGSIIAISMIGSPQVQKLLTPFAVKFDIHNTTAEERIFTINVDTEKDSGLLPFGIHVFTTELLPAKGSQRIVMEFIALKQGLLPYPELIISTADYDDFRIDPENGVLILADDTIPQ</sequence>
<dbReference type="VEuPathDB" id="TrichDB:TRFO_41841"/>
<feature type="compositionally biased region" description="Low complexity" evidence="1">
    <location>
        <begin position="300"/>
        <end position="316"/>
    </location>
</feature>
<name>A0A1J4KZQ1_9EUKA</name>
<keyword evidence="3" id="KW-1185">Reference proteome</keyword>
<dbReference type="OrthoDB" id="10516541at2759"/>
<evidence type="ECO:0000313" key="3">
    <source>
        <dbReference type="Proteomes" id="UP000179807"/>
    </source>
</evidence>
<feature type="region of interest" description="Disordered" evidence="1">
    <location>
        <begin position="278"/>
        <end position="340"/>
    </location>
</feature>
<dbReference type="EMBL" id="MLAK01000115">
    <property type="protein sequence ID" value="OHT16344.1"/>
    <property type="molecule type" value="Genomic_DNA"/>
</dbReference>
<evidence type="ECO:0000313" key="2">
    <source>
        <dbReference type="EMBL" id="OHT16344.1"/>
    </source>
</evidence>
<evidence type="ECO:0000256" key="1">
    <source>
        <dbReference type="SAM" id="MobiDB-lite"/>
    </source>
</evidence>
<accession>A0A1J4KZQ1</accession>
<dbReference type="RefSeq" id="XP_068369480.1">
    <property type="nucleotide sequence ID" value="XM_068514004.1"/>
</dbReference>
<protein>
    <submittedName>
        <fullName evidence="2">Uncharacterized protein</fullName>
    </submittedName>
</protein>